<dbReference type="Proteomes" id="UP001595755">
    <property type="component" value="Unassembled WGS sequence"/>
</dbReference>
<feature type="transmembrane region" description="Helical" evidence="2">
    <location>
        <begin position="61"/>
        <end position="82"/>
    </location>
</feature>
<feature type="region of interest" description="Disordered" evidence="1">
    <location>
        <begin position="93"/>
        <end position="112"/>
    </location>
</feature>
<reference evidence="5" key="1">
    <citation type="journal article" date="2019" name="Int. J. Syst. Evol. Microbiol.">
        <title>The Global Catalogue of Microorganisms (GCM) 10K type strain sequencing project: providing services to taxonomists for standard genome sequencing and annotation.</title>
        <authorList>
            <consortium name="The Broad Institute Genomics Platform"/>
            <consortium name="The Broad Institute Genome Sequencing Center for Infectious Disease"/>
            <person name="Wu L."/>
            <person name="Ma J."/>
        </authorList>
    </citation>
    <scope>NUCLEOTIDE SEQUENCE [LARGE SCALE GENOMIC DNA]</scope>
    <source>
        <strain evidence="5">CGMCC 4.1641</strain>
    </source>
</reference>
<dbReference type="SMART" id="SM00240">
    <property type="entry name" value="FHA"/>
    <property type="match status" value="1"/>
</dbReference>
<dbReference type="EMBL" id="JBHSED010000003">
    <property type="protein sequence ID" value="MFC4302101.1"/>
    <property type="molecule type" value="Genomic_DNA"/>
</dbReference>
<feature type="domain" description="FHA" evidence="3">
    <location>
        <begin position="174"/>
        <end position="228"/>
    </location>
</feature>
<accession>A0ABV8S3H0</accession>
<comment type="caution">
    <text evidence="4">The sequence shown here is derived from an EMBL/GenBank/DDBJ whole genome shotgun (WGS) entry which is preliminary data.</text>
</comment>
<dbReference type="InterPro" id="IPR000253">
    <property type="entry name" value="FHA_dom"/>
</dbReference>
<name>A0ABV8S3H0_9BACL</name>
<dbReference type="CDD" id="cd00060">
    <property type="entry name" value="FHA"/>
    <property type="match status" value="1"/>
</dbReference>
<organism evidence="4 5">
    <name type="scientific">Cohnella boryungensis</name>
    <dbReference type="NCBI Taxonomy" id="768479"/>
    <lineage>
        <taxon>Bacteria</taxon>
        <taxon>Bacillati</taxon>
        <taxon>Bacillota</taxon>
        <taxon>Bacilli</taxon>
        <taxon>Bacillales</taxon>
        <taxon>Paenibacillaceae</taxon>
        <taxon>Cohnella</taxon>
    </lineage>
</organism>
<dbReference type="Gene3D" id="2.60.200.20">
    <property type="match status" value="1"/>
</dbReference>
<dbReference type="PROSITE" id="PS50006">
    <property type="entry name" value="FHA_DOMAIN"/>
    <property type="match status" value="1"/>
</dbReference>
<dbReference type="InterPro" id="IPR050923">
    <property type="entry name" value="Cell_Proc_Reg/RNA_Proc"/>
</dbReference>
<sequence length="262" mass="28722">MTERARADKKRGEFGRSGIRRVLRARRSAAAILFGCFTFPGSVFASGAWETSTTQVKVGTLPLLAALGIGIAVAVGAVIAFLQMTAKGRTGREALAGAAEEHTSDEEQPLPEWNEEEAAAEALEEHALTDYTIPVTQILPVPEEAEPAEGKEPRLCGLEGEHAGMSYRIANRRLTFGRDPSRCAILFPYEAGEISRIHCTLKYVGENRLFILEDNGSSNGTFLSNGERLKPGIRYELRSGERFSLSGKQHWFEVRDEGQQVV</sequence>
<protein>
    <submittedName>
        <fullName evidence="4">FHA domain-containing protein</fullName>
    </submittedName>
</protein>
<keyword evidence="2" id="KW-0812">Transmembrane</keyword>
<evidence type="ECO:0000313" key="4">
    <source>
        <dbReference type="EMBL" id="MFC4302101.1"/>
    </source>
</evidence>
<keyword evidence="2" id="KW-1133">Transmembrane helix</keyword>
<evidence type="ECO:0000259" key="3">
    <source>
        <dbReference type="PROSITE" id="PS50006"/>
    </source>
</evidence>
<dbReference type="Pfam" id="PF00498">
    <property type="entry name" value="FHA"/>
    <property type="match status" value="1"/>
</dbReference>
<keyword evidence="2" id="KW-0472">Membrane</keyword>
<dbReference type="RefSeq" id="WP_204601003.1">
    <property type="nucleotide sequence ID" value="NZ_JBHSED010000003.1"/>
</dbReference>
<dbReference type="InterPro" id="IPR008984">
    <property type="entry name" value="SMAD_FHA_dom_sf"/>
</dbReference>
<gene>
    <name evidence="4" type="ORF">ACFO1S_01455</name>
</gene>
<keyword evidence="5" id="KW-1185">Reference proteome</keyword>
<feature type="compositionally biased region" description="Acidic residues" evidence="1">
    <location>
        <begin position="103"/>
        <end position="112"/>
    </location>
</feature>
<dbReference type="PANTHER" id="PTHR23308">
    <property type="entry name" value="NUCLEAR INHIBITOR OF PROTEIN PHOSPHATASE-1"/>
    <property type="match status" value="1"/>
</dbReference>
<evidence type="ECO:0000256" key="2">
    <source>
        <dbReference type="SAM" id="Phobius"/>
    </source>
</evidence>
<proteinExistence type="predicted"/>
<dbReference type="SUPFAM" id="SSF49879">
    <property type="entry name" value="SMAD/FHA domain"/>
    <property type="match status" value="1"/>
</dbReference>
<evidence type="ECO:0000256" key="1">
    <source>
        <dbReference type="SAM" id="MobiDB-lite"/>
    </source>
</evidence>
<evidence type="ECO:0000313" key="5">
    <source>
        <dbReference type="Proteomes" id="UP001595755"/>
    </source>
</evidence>